<feature type="compositionally biased region" description="Basic and acidic residues" evidence="1">
    <location>
        <begin position="309"/>
        <end position="326"/>
    </location>
</feature>
<feature type="compositionally biased region" description="Basic and acidic residues" evidence="1">
    <location>
        <begin position="406"/>
        <end position="417"/>
    </location>
</feature>
<dbReference type="PANTHER" id="PTHR23257">
    <property type="entry name" value="SERINE-THREONINE PROTEIN KINASE"/>
    <property type="match status" value="1"/>
</dbReference>
<dbReference type="GO" id="GO:0005524">
    <property type="term" value="F:ATP binding"/>
    <property type="evidence" value="ECO:0007669"/>
    <property type="project" value="InterPro"/>
</dbReference>
<dbReference type="GO" id="GO:0005737">
    <property type="term" value="C:cytoplasm"/>
    <property type="evidence" value="ECO:0007669"/>
    <property type="project" value="TreeGrafter"/>
</dbReference>
<dbReference type="Pfam" id="PF07714">
    <property type="entry name" value="PK_Tyr_Ser-Thr"/>
    <property type="match status" value="1"/>
</dbReference>
<reference evidence="3" key="1">
    <citation type="journal article" date="2020" name="J. Eukaryot. Microbiol.">
        <title>De novo Sequencing, Assembly and Annotation of the Transcriptome for the Free-Living Testate Amoeba Arcella intermedia.</title>
        <authorList>
            <person name="Ribeiro G.M."/>
            <person name="Porfirio-Sousa A.L."/>
            <person name="Maurer-Alcala X.X."/>
            <person name="Katz L.A."/>
            <person name="Lahr D.J.G."/>
        </authorList>
    </citation>
    <scope>NUCLEOTIDE SEQUENCE</scope>
</reference>
<dbReference type="InterPro" id="IPR000719">
    <property type="entry name" value="Prot_kinase_dom"/>
</dbReference>
<organism evidence="3">
    <name type="scientific">Arcella intermedia</name>
    <dbReference type="NCBI Taxonomy" id="1963864"/>
    <lineage>
        <taxon>Eukaryota</taxon>
        <taxon>Amoebozoa</taxon>
        <taxon>Tubulinea</taxon>
        <taxon>Elardia</taxon>
        <taxon>Arcellinida</taxon>
        <taxon>Sphaerothecina</taxon>
        <taxon>Arcellidae</taxon>
        <taxon>Arcella</taxon>
    </lineage>
</organism>
<evidence type="ECO:0000256" key="1">
    <source>
        <dbReference type="SAM" id="MobiDB-lite"/>
    </source>
</evidence>
<sequence>MCSLTSSENMVKLYGVVIEPRICMILEYCGGGSLYSILNTEDFDFELDQFFLWIKQIVEGIKYLHKNSIVHRDLKSLNLLLTDDLHIKVADFGLSRFFTQNSHLSTLQKLRGTYCYTAPEIYFHQTYTTKSDFYSLGIIIWEMSMRYFFKKYFRPYSEYTYLTMDCQIIIKCAKEELRPTIPEKFPKRLRGFIKYLWAQSPDFRPNGEQLSTALNELEKSSEKHYEKWHEEGTTPEVVDKPKPSPRNNKIIITNSPNHNSARINTYPLGAGTSPQTSLKVRRTTPPSNAKAITRTISSNQIQSTPSSPIEDHSSPSFHLKVDDQSKPSKTVRKPRRISLVSTPISEDEGVDHSLVKVKINEDTPYKRKKLKTRSLSLTATHPGSKDSGIGLSSPLPSKTELPTEVSNKELPPKESSREVQNTKPKEVFQTSKHTKLDVTYRTTPTKKAPKKYTLKAKEDN</sequence>
<feature type="region of interest" description="Disordered" evidence="1">
    <location>
        <begin position="296"/>
        <end position="337"/>
    </location>
</feature>
<feature type="compositionally biased region" description="Polar residues" evidence="1">
    <location>
        <begin position="296"/>
        <end position="307"/>
    </location>
</feature>
<dbReference type="InterPro" id="IPR008271">
    <property type="entry name" value="Ser/Thr_kinase_AS"/>
</dbReference>
<accession>A0A6B2L289</accession>
<dbReference type="Gene3D" id="1.10.510.10">
    <property type="entry name" value="Transferase(Phosphotransferase) domain 1"/>
    <property type="match status" value="1"/>
</dbReference>
<feature type="domain" description="Protein kinase" evidence="2">
    <location>
        <begin position="1"/>
        <end position="214"/>
    </location>
</feature>
<dbReference type="GO" id="GO:0007165">
    <property type="term" value="P:signal transduction"/>
    <property type="evidence" value="ECO:0007669"/>
    <property type="project" value="TreeGrafter"/>
</dbReference>
<dbReference type="GO" id="GO:0004672">
    <property type="term" value="F:protein kinase activity"/>
    <property type="evidence" value="ECO:0007669"/>
    <property type="project" value="InterPro"/>
</dbReference>
<name>A0A6B2L289_9EUKA</name>
<dbReference type="EMBL" id="GIBP01002056">
    <property type="protein sequence ID" value="NDV31025.1"/>
    <property type="molecule type" value="Transcribed_RNA"/>
</dbReference>
<dbReference type="SMART" id="SM00220">
    <property type="entry name" value="S_TKc"/>
    <property type="match status" value="1"/>
</dbReference>
<evidence type="ECO:0000313" key="3">
    <source>
        <dbReference type="EMBL" id="NDV31025.1"/>
    </source>
</evidence>
<proteinExistence type="predicted"/>
<dbReference type="AlphaFoldDB" id="A0A6B2L289"/>
<dbReference type="PROSITE" id="PS50011">
    <property type="entry name" value="PROTEIN_KINASE_DOM"/>
    <property type="match status" value="1"/>
</dbReference>
<dbReference type="PROSITE" id="PS00108">
    <property type="entry name" value="PROTEIN_KINASE_ST"/>
    <property type="match status" value="1"/>
</dbReference>
<dbReference type="InterPro" id="IPR011009">
    <property type="entry name" value="Kinase-like_dom_sf"/>
</dbReference>
<feature type="region of interest" description="Disordered" evidence="1">
    <location>
        <begin position="373"/>
        <end position="460"/>
    </location>
</feature>
<dbReference type="InterPro" id="IPR001245">
    <property type="entry name" value="Ser-Thr/Tyr_kinase_cat_dom"/>
</dbReference>
<dbReference type="SUPFAM" id="SSF56112">
    <property type="entry name" value="Protein kinase-like (PK-like)"/>
    <property type="match status" value="1"/>
</dbReference>
<dbReference type="InterPro" id="IPR050167">
    <property type="entry name" value="Ser_Thr_protein_kinase"/>
</dbReference>
<dbReference type="PANTHER" id="PTHR23257:SF770">
    <property type="entry name" value="STRESS-ACTIVATED PROTEIN KINASE ALPHA"/>
    <property type="match status" value="1"/>
</dbReference>
<evidence type="ECO:0000259" key="2">
    <source>
        <dbReference type="PROSITE" id="PS50011"/>
    </source>
</evidence>
<protein>
    <recommendedName>
        <fullName evidence="2">Protein kinase domain-containing protein</fullName>
    </recommendedName>
</protein>